<feature type="compositionally biased region" description="Basic and acidic residues" evidence="1">
    <location>
        <begin position="424"/>
        <end position="447"/>
    </location>
</feature>
<feature type="domain" description="CHAT" evidence="2">
    <location>
        <begin position="729"/>
        <end position="955"/>
    </location>
</feature>
<feature type="region of interest" description="Disordered" evidence="1">
    <location>
        <begin position="603"/>
        <end position="650"/>
    </location>
</feature>
<dbReference type="InterPro" id="IPR024983">
    <property type="entry name" value="CHAT_dom"/>
</dbReference>
<dbReference type="Proteomes" id="UP000546126">
    <property type="component" value="Unassembled WGS sequence"/>
</dbReference>
<organism evidence="3 4">
    <name type="scientific">Nonomuraea rhodomycinica</name>
    <dbReference type="NCBI Taxonomy" id="1712872"/>
    <lineage>
        <taxon>Bacteria</taxon>
        <taxon>Bacillati</taxon>
        <taxon>Actinomycetota</taxon>
        <taxon>Actinomycetes</taxon>
        <taxon>Streptosporangiales</taxon>
        <taxon>Streptosporangiaceae</taxon>
        <taxon>Nonomuraea</taxon>
    </lineage>
</organism>
<evidence type="ECO:0000259" key="2">
    <source>
        <dbReference type="Pfam" id="PF12770"/>
    </source>
</evidence>
<dbReference type="AlphaFoldDB" id="A0A7Y6IRD0"/>
<dbReference type="InterPro" id="IPR019734">
    <property type="entry name" value="TPR_rpt"/>
</dbReference>
<feature type="compositionally biased region" description="Gly residues" evidence="1">
    <location>
        <begin position="624"/>
        <end position="643"/>
    </location>
</feature>
<dbReference type="InterPro" id="IPR011990">
    <property type="entry name" value="TPR-like_helical_dom_sf"/>
</dbReference>
<feature type="compositionally biased region" description="Gly residues" evidence="1">
    <location>
        <begin position="604"/>
        <end position="614"/>
    </location>
</feature>
<proteinExistence type="predicted"/>
<name>A0A7Y6IRD0_9ACTN</name>
<comment type="caution">
    <text evidence="3">The sequence shown here is derived from an EMBL/GenBank/DDBJ whole genome shotgun (WGS) entry which is preliminary data.</text>
</comment>
<dbReference type="Pfam" id="PF12770">
    <property type="entry name" value="CHAT"/>
    <property type="match status" value="1"/>
</dbReference>
<gene>
    <name evidence="3" type="ORF">HT134_22960</name>
</gene>
<dbReference type="Gene3D" id="1.25.40.10">
    <property type="entry name" value="Tetratricopeptide repeat domain"/>
    <property type="match status" value="1"/>
</dbReference>
<dbReference type="EMBL" id="JABWGO010000005">
    <property type="protein sequence ID" value="NUW42972.1"/>
    <property type="molecule type" value="Genomic_DNA"/>
</dbReference>
<feature type="region of interest" description="Disordered" evidence="1">
    <location>
        <begin position="418"/>
        <end position="464"/>
    </location>
</feature>
<reference evidence="3 4" key="1">
    <citation type="submission" date="2020-06" db="EMBL/GenBank/DDBJ databases">
        <authorList>
            <person name="Chanama M."/>
        </authorList>
    </citation>
    <scope>NUCLEOTIDE SEQUENCE [LARGE SCALE GENOMIC DNA]</scope>
    <source>
        <strain evidence="3 4">TBRC6557</strain>
    </source>
</reference>
<dbReference type="RefSeq" id="WP_175602500.1">
    <property type="nucleotide sequence ID" value="NZ_JABWGO010000005.1"/>
</dbReference>
<evidence type="ECO:0000256" key="1">
    <source>
        <dbReference type="SAM" id="MobiDB-lite"/>
    </source>
</evidence>
<evidence type="ECO:0000313" key="4">
    <source>
        <dbReference type="Proteomes" id="UP000546126"/>
    </source>
</evidence>
<keyword evidence="4" id="KW-1185">Reference proteome</keyword>
<dbReference type="SUPFAM" id="SSF48452">
    <property type="entry name" value="TPR-like"/>
    <property type="match status" value="2"/>
</dbReference>
<feature type="compositionally biased region" description="Gly residues" evidence="1">
    <location>
        <begin position="448"/>
        <end position="463"/>
    </location>
</feature>
<sequence>MTQDPPIGGAVAHGLVGTAEAAVLRSVVDPARAMRTAQAVLSAAEARGVAEAAVVALRAMGLAARELGDLPAAERHLRRAVATSGAPPERLAQARLSLVTVRTERGHPLQALRIAALAWPALSSLDRAKLDTQRAVALAHLGRYREAVAACDRAVEILAAAPGDGDDHRFLAGGLLNRGLVRAFLGEWDAAMGDVTACLELARQAGLDHLARLAAANLPFMAVRRGDVAGAFAHYREAEEALFGFAERLATMRADFAGALLAAQQPGEARELLSRAVPDLEASGAHVALADARLKLARAELLTGDPRRALALAARAGRELEAQGRVSWLPLAREVLLRARLALDGPAPGLVAELVACAGELERDPAHQAGGAALRLEAAETALALGDRPAVLGQLAELTSAPVEEPAPACSNAVVIPEGCGTGGHDEERRGAGDRRTGDRGAGDRGAEGGGAEGGGAGGGGVGARKKVPARKVAALPPALQELIGGEPGPPPRRQVPGLVRQHALALEAELRGDTDAALRAAREGLAEARSQAGAFEDPGLRAHMARAGERLAGLGLRLAARDRGAAEVFAWAERWRAVAAPEAYVPDVGEVRSALAEAASGGRAVGAEGGPGGRAERAEDGTGGRAEGAEGGIAAGGSGAEGGAAPAGSGAGVAARGGAVLVEFVVEAASLLVVVVAEERVLVRRLGRLEEVAEAVVRLRYALRRHTLGDGPPVDERSALAPGGPVREAADEVERLLLRPVEPEIADRPLVVVPAGVLHTVPWAALPCLRGRPVSVAASAAAWLAAGRRAPVPDRAPVVAAAAGPGLAHARTEVDRVLAGHPRGREVPARTGPVTEALAAADVLHLAAHGVFHARSPLLSSITLDDGPLMAYDLLRLPRSPGLVVLSACDSGMARVPAEGAPLGLAGAFLARGTACVVAGMVPVRDDDALAVMTLFHELLARGEPPASALAAASAKTEVPGFACFGAGHRPVTPPA</sequence>
<dbReference type="SMART" id="SM00028">
    <property type="entry name" value="TPR"/>
    <property type="match status" value="3"/>
</dbReference>
<protein>
    <submittedName>
        <fullName evidence="3">CHAT domain-containing protein</fullName>
    </submittedName>
</protein>
<accession>A0A7Y6IRD0</accession>
<evidence type="ECO:0000313" key="3">
    <source>
        <dbReference type="EMBL" id="NUW42972.1"/>
    </source>
</evidence>